<dbReference type="RefSeq" id="WP_036622782.1">
    <property type="nucleotide sequence ID" value="NZ_JAKOBR010000121.1"/>
</dbReference>
<comment type="caution">
    <text evidence="2">The sequence shown here is derived from an EMBL/GenBank/DDBJ whole genome shotgun (WGS) entry which is preliminary data.</text>
</comment>
<gene>
    <name evidence="2" type="ORF">DJ90_4013</name>
</gene>
<evidence type="ECO:0008006" key="4">
    <source>
        <dbReference type="Google" id="ProtNLM"/>
    </source>
</evidence>
<dbReference type="HOGENOM" id="CLU_058813_0_0_9"/>
<evidence type="ECO:0000256" key="1">
    <source>
        <dbReference type="SAM" id="Phobius"/>
    </source>
</evidence>
<dbReference type="Proteomes" id="UP000029278">
    <property type="component" value="Unassembled WGS sequence"/>
</dbReference>
<organism evidence="2 3">
    <name type="scientific">Paenibacillus macerans</name>
    <name type="common">Bacillus macerans</name>
    <dbReference type="NCBI Taxonomy" id="44252"/>
    <lineage>
        <taxon>Bacteria</taxon>
        <taxon>Bacillati</taxon>
        <taxon>Bacillota</taxon>
        <taxon>Bacilli</taxon>
        <taxon>Bacillales</taxon>
        <taxon>Paenibacillaceae</taxon>
        <taxon>Paenibacillus</taxon>
    </lineage>
</organism>
<dbReference type="PATRIC" id="fig|44252.3.peg.1115"/>
<dbReference type="STRING" id="44252.DJ90_4013"/>
<keyword evidence="1" id="KW-1133">Transmembrane helix</keyword>
<accession>A0A091A333</accession>
<dbReference type="GeneID" id="77007036"/>
<dbReference type="EMBL" id="JMQA01000017">
    <property type="protein sequence ID" value="KFN10711.1"/>
    <property type="molecule type" value="Genomic_DNA"/>
</dbReference>
<name>A0A091A333_PAEMA</name>
<dbReference type="OrthoDB" id="2657755at2"/>
<keyword evidence="3" id="KW-1185">Reference proteome</keyword>
<proteinExistence type="predicted"/>
<protein>
    <recommendedName>
        <fullName evidence="4">DUF4367 domain-containing protein</fullName>
    </recommendedName>
</protein>
<feature type="transmembrane region" description="Helical" evidence="1">
    <location>
        <begin position="54"/>
        <end position="72"/>
    </location>
</feature>
<sequence>MQYGVGDEYENIIQEAVPAKNLPEIEVTERVMRRIRESAGKAPNNRSRWFSRTGALTAALMLLFISLTAYAASEWIQIRNAAGEIKVQYAAPDLTREQGSYDKFEHKALKLAKPGELIAYYVKSDKAADDPGAKEQLQFAYKERRITDYAAFLAEMKRTGAPLLPETVAGYPFEYGGVSAHIPIDAEIKNSEVFAQTLKELKAKVETSSGTRFAAKVIPWTEPGAVHGKYTLDTAHIEISAVMLRGGKLTQEQEDKAGLISVEGRNLVYNDVKKENRSYHYLTWYNEQQDAYYLLSTFGGHALTKEQLVKLAGELFRGGL</sequence>
<reference evidence="2 3" key="1">
    <citation type="submission" date="2014-04" db="EMBL/GenBank/DDBJ databases">
        <authorList>
            <person name="Bishop-Lilly K.A."/>
            <person name="Broomall S.M."/>
            <person name="Chain P.S."/>
            <person name="Chertkov O."/>
            <person name="Coyne S.R."/>
            <person name="Daligault H.E."/>
            <person name="Davenport K.W."/>
            <person name="Erkkila T."/>
            <person name="Frey K.G."/>
            <person name="Gibbons H.S."/>
            <person name="Gu W."/>
            <person name="Jaissle J."/>
            <person name="Johnson S.L."/>
            <person name="Koroleva G.I."/>
            <person name="Ladner J.T."/>
            <person name="Lo C.-C."/>
            <person name="Minogue T.D."/>
            <person name="Munk C."/>
            <person name="Palacios G.F."/>
            <person name="Redden C.L."/>
            <person name="Rosenzweig C.N."/>
            <person name="Scholz M.B."/>
            <person name="Teshima H."/>
            <person name="Xu Y."/>
        </authorList>
    </citation>
    <scope>NUCLEOTIDE SEQUENCE [LARGE SCALE GENOMIC DNA]</scope>
    <source>
        <strain evidence="2 3">8244</strain>
    </source>
</reference>
<dbReference type="AlphaFoldDB" id="A0A091A333"/>
<evidence type="ECO:0000313" key="2">
    <source>
        <dbReference type="EMBL" id="KFN10711.1"/>
    </source>
</evidence>
<keyword evidence="1" id="KW-0472">Membrane</keyword>
<evidence type="ECO:0000313" key="3">
    <source>
        <dbReference type="Proteomes" id="UP000029278"/>
    </source>
</evidence>
<keyword evidence="1" id="KW-0812">Transmembrane</keyword>